<sequence length="124" mass="14179">MPANLNTKSLKQFCLRKIALCFDSFWMKSFNEQFKDVPRILYVIGPFDHMTNETVQDLINSLIDVNRLKAVHFQLLLQESVVRLDLSKAPKPAVSDSVLKVIALRCPMMKGSRAFKKTDYAMGI</sequence>
<reference evidence="1" key="1">
    <citation type="submission" date="2022-11" db="EMBL/GenBank/DDBJ databases">
        <title>Centuries of genome instability and evolution in soft-shell clam transmissible cancer (bioRxiv).</title>
        <authorList>
            <person name="Hart S.F.M."/>
            <person name="Yonemitsu M.A."/>
            <person name="Giersch R.M."/>
            <person name="Beal B.F."/>
            <person name="Arriagada G."/>
            <person name="Davis B.W."/>
            <person name="Ostrander E.A."/>
            <person name="Goff S.P."/>
            <person name="Metzger M.J."/>
        </authorList>
    </citation>
    <scope>NUCLEOTIDE SEQUENCE</scope>
    <source>
        <strain evidence="1">MELC-2E11</strain>
        <tissue evidence="1">Siphon/mantle</tissue>
    </source>
</reference>
<keyword evidence="2" id="KW-1185">Reference proteome</keyword>
<dbReference type="EMBL" id="CP111023">
    <property type="protein sequence ID" value="WAR21946.1"/>
    <property type="molecule type" value="Genomic_DNA"/>
</dbReference>
<protein>
    <submittedName>
        <fullName evidence="1">Uncharacterized protein</fullName>
    </submittedName>
</protein>
<accession>A0ABY7FLZ6</accession>
<organism evidence="1 2">
    <name type="scientific">Mya arenaria</name>
    <name type="common">Soft-shell clam</name>
    <dbReference type="NCBI Taxonomy" id="6604"/>
    <lineage>
        <taxon>Eukaryota</taxon>
        <taxon>Metazoa</taxon>
        <taxon>Spiralia</taxon>
        <taxon>Lophotrochozoa</taxon>
        <taxon>Mollusca</taxon>
        <taxon>Bivalvia</taxon>
        <taxon>Autobranchia</taxon>
        <taxon>Heteroconchia</taxon>
        <taxon>Euheterodonta</taxon>
        <taxon>Imparidentia</taxon>
        <taxon>Neoheterodontei</taxon>
        <taxon>Myida</taxon>
        <taxon>Myoidea</taxon>
        <taxon>Myidae</taxon>
        <taxon>Mya</taxon>
    </lineage>
</organism>
<evidence type="ECO:0000313" key="1">
    <source>
        <dbReference type="EMBL" id="WAR21946.1"/>
    </source>
</evidence>
<name>A0ABY7FLZ6_MYAAR</name>
<dbReference type="Proteomes" id="UP001164746">
    <property type="component" value="Chromosome 12"/>
</dbReference>
<gene>
    <name evidence="1" type="ORF">MAR_015920</name>
</gene>
<proteinExistence type="predicted"/>
<evidence type="ECO:0000313" key="2">
    <source>
        <dbReference type="Proteomes" id="UP001164746"/>
    </source>
</evidence>